<dbReference type="GO" id="GO:0042796">
    <property type="term" value="P:snRNA transcription by RNA polymerase III"/>
    <property type="evidence" value="ECO:0007669"/>
    <property type="project" value="TreeGrafter"/>
</dbReference>
<dbReference type="AlphaFoldDB" id="A0A9X0D4D9"/>
<comment type="subcellular location">
    <subcellularLocation>
        <location evidence="1">Nucleus</location>
    </subcellularLocation>
</comment>
<comment type="caution">
    <text evidence="11">The sequence shown here is derived from an EMBL/GenBank/DDBJ whole genome shotgun (WGS) entry which is preliminary data.</text>
</comment>
<keyword evidence="5" id="KW-0238">DNA-binding</keyword>
<sequence>MDVPMEIVTDLSEVCSPSNLKCPADTEGLESIDIFKDPIPEGVDLHTLKLLKERKGKLTSHRKEINYLIKEILPSKEPQAFQEIKMNEVVLSVAICHPRKQNKVQEFNVLGSQCLAELRDKIFCTADDMILGEHSDNPDQMSQLTAKEVYKSGFFFIEGVFYNDKRDPLSRDHSKVIMDWAKDPGRRKCPGLGLFTSKRMEDVVFEDLKVKLGYPYLYCHQGNCEHLLIFTDMRLLDVDDQPNLNEYPLQVFKHRGKRLRCRVCDVYTARWVTVNDVLASEEPCFFCATCFKGLHYSPNGEKICDFRAYPVVGDFDW</sequence>
<dbReference type="GO" id="GO:0019185">
    <property type="term" value="C:snRNA-activating protein complex"/>
    <property type="evidence" value="ECO:0007669"/>
    <property type="project" value="TreeGrafter"/>
</dbReference>
<evidence type="ECO:0000256" key="5">
    <source>
        <dbReference type="ARBA" id="ARBA00023125"/>
    </source>
</evidence>
<dbReference type="Pfam" id="PF12251">
    <property type="entry name" value="SNAPC3"/>
    <property type="match status" value="1"/>
</dbReference>
<dbReference type="GO" id="GO:0000978">
    <property type="term" value="F:RNA polymerase II cis-regulatory region sequence-specific DNA binding"/>
    <property type="evidence" value="ECO:0007669"/>
    <property type="project" value="TreeGrafter"/>
</dbReference>
<evidence type="ECO:0000313" key="11">
    <source>
        <dbReference type="EMBL" id="KAJ7385273.1"/>
    </source>
</evidence>
<dbReference type="GO" id="GO:0001006">
    <property type="term" value="F:RNA polymerase III type 3 promoter sequence-specific DNA binding"/>
    <property type="evidence" value="ECO:0007669"/>
    <property type="project" value="TreeGrafter"/>
</dbReference>
<dbReference type="InterPro" id="IPR022042">
    <property type="entry name" value="snRNA-activating_su3"/>
</dbReference>
<comment type="subunit">
    <text evidence="9">Part of the SNAPc complex composed of 5 subunits: SNAPC1, SNAPC2, SNAPC3, SNAPC4 and SNAPC5. SNAPC3 interacts with SNAPC1.</text>
</comment>
<dbReference type="GO" id="GO:0001046">
    <property type="term" value="F:core promoter sequence-specific DNA binding"/>
    <property type="evidence" value="ECO:0007669"/>
    <property type="project" value="TreeGrafter"/>
</dbReference>
<comment type="similarity">
    <text evidence="2">Belongs to the SNAPC3/SRD2 family.</text>
</comment>
<keyword evidence="12" id="KW-1185">Reference proteome</keyword>
<evidence type="ECO:0000256" key="7">
    <source>
        <dbReference type="ARBA" id="ARBA00023242"/>
    </source>
</evidence>
<evidence type="ECO:0000256" key="8">
    <source>
        <dbReference type="ARBA" id="ARBA00025193"/>
    </source>
</evidence>
<evidence type="ECO:0000256" key="1">
    <source>
        <dbReference type="ARBA" id="ARBA00004123"/>
    </source>
</evidence>
<proteinExistence type="inferred from homology"/>
<evidence type="ECO:0000256" key="9">
    <source>
        <dbReference type="ARBA" id="ARBA00025958"/>
    </source>
</evidence>
<gene>
    <name evidence="11" type="primary">SNAPC3</name>
    <name evidence="11" type="ORF">OS493_016344</name>
</gene>
<evidence type="ECO:0000256" key="6">
    <source>
        <dbReference type="ARBA" id="ARBA00023163"/>
    </source>
</evidence>
<comment type="function">
    <text evidence="8">Part of the SNAPc complex required for the transcription of both RNA polymerase II and III small-nuclear RNA genes. Binds to the proximal sequence element (PSE), a non-TATA-box basal promoter element common to these 2 types of genes. Recruits TBP and BRF2 to the U6 snRNA TATA box.</text>
</comment>
<dbReference type="GO" id="GO:0005634">
    <property type="term" value="C:nucleus"/>
    <property type="evidence" value="ECO:0007669"/>
    <property type="project" value="UniProtKB-SubCell"/>
</dbReference>
<keyword evidence="4" id="KW-0805">Transcription regulation</keyword>
<keyword evidence="7" id="KW-0539">Nucleus</keyword>
<evidence type="ECO:0000313" key="12">
    <source>
        <dbReference type="Proteomes" id="UP001163046"/>
    </source>
</evidence>
<organism evidence="11 12">
    <name type="scientific">Desmophyllum pertusum</name>
    <dbReference type="NCBI Taxonomy" id="174260"/>
    <lineage>
        <taxon>Eukaryota</taxon>
        <taxon>Metazoa</taxon>
        <taxon>Cnidaria</taxon>
        <taxon>Anthozoa</taxon>
        <taxon>Hexacorallia</taxon>
        <taxon>Scleractinia</taxon>
        <taxon>Caryophylliina</taxon>
        <taxon>Caryophylliidae</taxon>
        <taxon>Desmophyllum</taxon>
    </lineage>
</organism>
<dbReference type="EMBL" id="MU825881">
    <property type="protein sequence ID" value="KAJ7385273.1"/>
    <property type="molecule type" value="Genomic_DNA"/>
</dbReference>
<evidence type="ECO:0000256" key="2">
    <source>
        <dbReference type="ARBA" id="ARBA00010410"/>
    </source>
</evidence>
<protein>
    <recommendedName>
        <fullName evidence="3">snRNA-activating protein complex subunit 3</fullName>
    </recommendedName>
    <alternativeName>
        <fullName evidence="10">Small nuclear RNA-activating complex polypeptide 3</fullName>
    </alternativeName>
</protein>
<reference evidence="11" key="1">
    <citation type="submission" date="2023-01" db="EMBL/GenBank/DDBJ databases">
        <title>Genome assembly of the deep-sea coral Lophelia pertusa.</title>
        <authorList>
            <person name="Herrera S."/>
            <person name="Cordes E."/>
        </authorList>
    </citation>
    <scope>NUCLEOTIDE SEQUENCE</scope>
    <source>
        <strain evidence="11">USNM1676648</strain>
        <tissue evidence="11">Polyp</tissue>
    </source>
</reference>
<keyword evidence="6" id="KW-0804">Transcription</keyword>
<evidence type="ECO:0000256" key="4">
    <source>
        <dbReference type="ARBA" id="ARBA00023015"/>
    </source>
</evidence>
<dbReference type="Proteomes" id="UP001163046">
    <property type="component" value="Unassembled WGS sequence"/>
</dbReference>
<dbReference type="OrthoDB" id="46583at2759"/>
<accession>A0A9X0D4D9</accession>
<evidence type="ECO:0000256" key="3">
    <source>
        <dbReference type="ARBA" id="ARBA00013634"/>
    </source>
</evidence>
<dbReference type="GO" id="GO:0042795">
    <property type="term" value="P:snRNA transcription by RNA polymerase II"/>
    <property type="evidence" value="ECO:0007669"/>
    <property type="project" value="TreeGrafter"/>
</dbReference>
<evidence type="ECO:0000256" key="10">
    <source>
        <dbReference type="ARBA" id="ARBA00029606"/>
    </source>
</evidence>
<dbReference type="PANTHER" id="PTHR13421">
    <property type="entry name" value="SNRNA-ACTIVATING PROTEIN COMPLEX SUBUNIT 3"/>
    <property type="match status" value="1"/>
</dbReference>
<dbReference type="PANTHER" id="PTHR13421:SF16">
    <property type="entry name" value="SNRNA-ACTIVATING PROTEIN COMPLEX SUBUNIT 3"/>
    <property type="match status" value="1"/>
</dbReference>
<name>A0A9X0D4D9_9CNID</name>
<dbReference type="GO" id="GO:0003681">
    <property type="term" value="F:bent DNA binding"/>
    <property type="evidence" value="ECO:0007669"/>
    <property type="project" value="TreeGrafter"/>
</dbReference>